<dbReference type="SUPFAM" id="SSF46785">
    <property type="entry name" value="Winged helix' DNA-binding domain"/>
    <property type="match status" value="1"/>
</dbReference>
<proteinExistence type="predicted"/>
<evidence type="ECO:0000313" key="2">
    <source>
        <dbReference type="EMBL" id="PKG24402.1"/>
    </source>
</evidence>
<dbReference type="Proteomes" id="UP000233375">
    <property type="component" value="Unassembled WGS sequence"/>
</dbReference>
<dbReference type="OrthoDB" id="1493540at2"/>
<keyword evidence="3" id="KW-1185">Reference proteome</keyword>
<dbReference type="CDD" id="cd09124">
    <property type="entry name" value="PLDc_like_TrmB_middle"/>
    <property type="match status" value="1"/>
</dbReference>
<dbReference type="Gene3D" id="1.10.10.10">
    <property type="entry name" value="Winged helix-like DNA-binding domain superfamily/Winged helix DNA-binding domain"/>
    <property type="match status" value="1"/>
</dbReference>
<dbReference type="EMBL" id="PISE01000014">
    <property type="protein sequence ID" value="PKG24402.1"/>
    <property type="molecule type" value="Genomic_DNA"/>
</dbReference>
<sequence length="269" mass="30810">MEHLIEQFEEIGFSKNEAKAYTTLLKEPAINGYEISKKSGVPRSMVYTIIAKLVAKEAITELRTEPPTYIPVPVKELVMNRKRQTEETLTSLEEELLAIEKPIEVNVIKHIEGRTQIIHAMQKLMKASKEEIWLSAWEEELEELRSAAEEQGEKGITMHSLLFTDKETSSFGNAFYHRQFTASVEKHRMSQRLTIVIQDNQEVLVAGFVDGQIPQAIQTAEPMLVLLAKEYIRHDMMMKVVTDKLGTDTFNSLWQGSDLLTYIIQNVKK</sequence>
<dbReference type="InterPro" id="IPR002831">
    <property type="entry name" value="Tscrpt_reg_TrmB_N"/>
</dbReference>
<dbReference type="AlphaFoldDB" id="A0A2N0Z4G5"/>
<reference evidence="2 3" key="1">
    <citation type="journal article" date="2003" name="Int. J. Syst. Evol. Microbiol.">
        <title>Bacillus nealsonii sp. nov., isolated from a spacecraft-assembly facility, whose spores are gamma-radiation resistant.</title>
        <authorList>
            <person name="Venkateswaran K."/>
            <person name="Kempf M."/>
            <person name="Chen F."/>
            <person name="Satomi M."/>
            <person name="Nicholson W."/>
            <person name="Kern R."/>
        </authorList>
    </citation>
    <scope>NUCLEOTIDE SEQUENCE [LARGE SCALE GENOMIC DNA]</scope>
    <source>
        <strain evidence="2 3">FO-92</strain>
    </source>
</reference>
<dbReference type="InterPro" id="IPR036390">
    <property type="entry name" value="WH_DNA-bd_sf"/>
</dbReference>
<dbReference type="PANTHER" id="PTHR34293">
    <property type="entry name" value="HTH-TYPE TRANSCRIPTIONAL REGULATOR TRMBL2"/>
    <property type="match status" value="1"/>
</dbReference>
<dbReference type="InterPro" id="IPR036388">
    <property type="entry name" value="WH-like_DNA-bd_sf"/>
</dbReference>
<name>A0A2N0Z4G5_9BACI</name>
<gene>
    <name evidence="2" type="ORF">CWS01_07270</name>
</gene>
<protein>
    <submittedName>
        <fullName evidence="2">TrmB family transcriptional regulator</fullName>
    </submittedName>
</protein>
<evidence type="ECO:0000313" key="3">
    <source>
        <dbReference type="Proteomes" id="UP000233375"/>
    </source>
</evidence>
<evidence type="ECO:0000259" key="1">
    <source>
        <dbReference type="Pfam" id="PF01978"/>
    </source>
</evidence>
<dbReference type="PANTHER" id="PTHR34293:SF1">
    <property type="entry name" value="HTH-TYPE TRANSCRIPTIONAL REGULATOR TRMBL2"/>
    <property type="match status" value="1"/>
</dbReference>
<feature type="domain" description="Transcription regulator TrmB N-terminal" evidence="1">
    <location>
        <begin position="10"/>
        <end position="74"/>
    </location>
</feature>
<dbReference type="Pfam" id="PF01978">
    <property type="entry name" value="TrmB"/>
    <property type="match status" value="1"/>
</dbReference>
<accession>A0A2N0Z4G5</accession>
<dbReference type="InterPro" id="IPR051797">
    <property type="entry name" value="TrmB-like"/>
</dbReference>
<comment type="caution">
    <text evidence="2">The sequence shown here is derived from an EMBL/GenBank/DDBJ whole genome shotgun (WGS) entry which is preliminary data.</text>
</comment>
<organism evidence="2 3">
    <name type="scientific">Niallia nealsonii</name>
    <dbReference type="NCBI Taxonomy" id="115979"/>
    <lineage>
        <taxon>Bacteria</taxon>
        <taxon>Bacillati</taxon>
        <taxon>Bacillota</taxon>
        <taxon>Bacilli</taxon>
        <taxon>Bacillales</taxon>
        <taxon>Bacillaceae</taxon>
        <taxon>Niallia</taxon>
    </lineage>
</organism>
<dbReference type="RefSeq" id="WP_101176526.1">
    <property type="nucleotide sequence ID" value="NZ_PISE01000014.1"/>
</dbReference>